<reference evidence="1 2" key="1">
    <citation type="submission" date="2020-07" db="EMBL/GenBank/DDBJ databases">
        <title>A bifunctional nitrone conjugated secondary metabolite targeting the ribosome.</title>
        <authorList>
            <person name="Limbrick E.M."/>
            <person name="Graf M."/>
            <person name="Derewacz D.K."/>
            <person name="Nguyen F."/>
            <person name="Spraggins J.M."/>
            <person name="Wieland M."/>
            <person name="Ynigez-Gutierrez A.E."/>
            <person name="Reisman B.J."/>
            <person name="Zinshteyn B."/>
            <person name="McCulloch K."/>
            <person name="Iverson T.M."/>
            <person name="Green R."/>
            <person name="Wilson D.N."/>
            <person name="Bachmann B.O."/>
        </authorList>
    </citation>
    <scope>NUCLEOTIDE SEQUENCE [LARGE SCALE GENOMIC DNA]</scope>
    <source>
        <strain evidence="2">aurantiaca</strain>
    </source>
</reference>
<evidence type="ECO:0000313" key="2">
    <source>
        <dbReference type="Proteomes" id="UP000509335"/>
    </source>
</evidence>
<dbReference type="Proteomes" id="UP000509335">
    <property type="component" value="Chromosome"/>
</dbReference>
<dbReference type="EMBL" id="CP058322">
    <property type="protein sequence ID" value="QLD23425.1"/>
    <property type="molecule type" value="Genomic_DNA"/>
</dbReference>
<protein>
    <submittedName>
        <fullName evidence="1">Uncharacterized protein</fullName>
    </submittedName>
</protein>
<organism evidence="1 2">
    <name type="scientific">Micromonospora carbonacea</name>
    <dbReference type="NCBI Taxonomy" id="47853"/>
    <lineage>
        <taxon>Bacteria</taxon>
        <taxon>Bacillati</taxon>
        <taxon>Actinomycetota</taxon>
        <taxon>Actinomycetes</taxon>
        <taxon>Micromonosporales</taxon>
        <taxon>Micromonosporaceae</taxon>
        <taxon>Micromonospora</taxon>
    </lineage>
</organism>
<gene>
    <name evidence="1" type="ORF">HXZ27_03650</name>
</gene>
<evidence type="ECO:0000313" key="1">
    <source>
        <dbReference type="EMBL" id="QLD23425.1"/>
    </source>
</evidence>
<proteinExistence type="predicted"/>
<sequence>MPDVASEVMNAILDESEAHIQKTGQVPRPQVHIVAEDMDEPYQYIGYIATRPFYRGADAATAVADLGRLPSALAATRLFVVWEEVDLRLALEMPNHQPVHGLSVVDVRSDGHTMLWLPFEVAQDDAGIIVIWGKPTRHENVKLHAPIEALIETWRASCGDLERTVLDLQGSGYQINWSIAFKK</sequence>
<name>A0A7H8XF39_9ACTN</name>
<dbReference type="AlphaFoldDB" id="A0A7H8XF39"/>
<dbReference type="KEGG" id="mcab:HXZ27_03650"/>
<accession>A0A7H8XF39</accession>